<evidence type="ECO:0000313" key="12">
    <source>
        <dbReference type="Proteomes" id="UP000055136"/>
    </source>
</evidence>
<comment type="similarity">
    <text evidence="2 10">Belongs to the FliR/MopE/SpaR family.</text>
</comment>
<feature type="transmembrane region" description="Helical" evidence="10">
    <location>
        <begin position="171"/>
        <end position="201"/>
    </location>
</feature>
<feature type="transmembrane region" description="Helical" evidence="10">
    <location>
        <begin position="213"/>
        <end position="237"/>
    </location>
</feature>
<dbReference type="GO" id="GO:0044780">
    <property type="term" value="P:bacterial-type flagellum assembly"/>
    <property type="evidence" value="ECO:0007669"/>
    <property type="project" value="UniProtKB-UniRule"/>
</dbReference>
<evidence type="ECO:0000256" key="5">
    <source>
        <dbReference type="ARBA" id="ARBA00022692"/>
    </source>
</evidence>
<proteinExistence type="inferred from homology"/>
<dbReference type="KEGG" id="tee:Tel_05740"/>
<dbReference type="STRING" id="1748243.Tel_05740"/>
<evidence type="ECO:0000313" key="11">
    <source>
        <dbReference type="EMBL" id="ALP52692.1"/>
    </source>
</evidence>
<dbReference type="PANTHER" id="PTHR30065">
    <property type="entry name" value="FLAGELLAR BIOSYNTHETIC PROTEIN FLIR"/>
    <property type="match status" value="1"/>
</dbReference>
<gene>
    <name evidence="11" type="ORF">Tel_05740</name>
</gene>
<feature type="transmembrane region" description="Helical" evidence="10">
    <location>
        <begin position="128"/>
        <end position="151"/>
    </location>
</feature>
<evidence type="ECO:0000256" key="10">
    <source>
        <dbReference type="RuleBase" id="RU362071"/>
    </source>
</evidence>
<organism evidence="11 12">
    <name type="scientific">Candidatus Tenderia electrophaga</name>
    <dbReference type="NCBI Taxonomy" id="1748243"/>
    <lineage>
        <taxon>Bacteria</taxon>
        <taxon>Pseudomonadati</taxon>
        <taxon>Pseudomonadota</taxon>
        <taxon>Gammaproteobacteria</taxon>
        <taxon>Candidatus Tenderiales</taxon>
        <taxon>Candidatus Tenderiaceae</taxon>
        <taxon>Candidatus Tenderia</taxon>
    </lineage>
</organism>
<dbReference type="EMBL" id="CP013099">
    <property type="protein sequence ID" value="ALP52692.1"/>
    <property type="molecule type" value="Genomic_DNA"/>
</dbReference>
<evidence type="ECO:0000256" key="7">
    <source>
        <dbReference type="ARBA" id="ARBA00023136"/>
    </source>
</evidence>
<evidence type="ECO:0000256" key="8">
    <source>
        <dbReference type="ARBA" id="ARBA00023143"/>
    </source>
</evidence>
<dbReference type="Proteomes" id="UP000055136">
    <property type="component" value="Chromosome"/>
</dbReference>
<keyword evidence="7 10" id="KW-0472">Membrane</keyword>
<evidence type="ECO:0000256" key="9">
    <source>
        <dbReference type="NCBIfam" id="TIGR01400"/>
    </source>
</evidence>
<keyword evidence="5 10" id="KW-0812">Transmembrane</keyword>
<sequence length="257" mass="27814">MNLVYDQVVNQLLWYLLPFFRVSAFIVAAPIFSTGMVPMKIRLIVAVAISVAIFPGLTPADSVDPLSLNMFLLVFEQILIGAALGFVMQFIFAAVVNGGQLIGMQMGLGFAQMMDPQTGVNVPVVSQFYNIIAVLFFLSLNGHLVLLQILGESFEILPVGGEGLALAGIEAMVYFSAWMFSGALIMVLPAVVSLLMINMVMGVMTRATPQMNIFAVGFSITITAGFVVIMLTLSTALPQLATLFNEGFLFMREMMSS</sequence>
<name>A0A0S2TC67_9GAMM</name>
<evidence type="ECO:0000256" key="1">
    <source>
        <dbReference type="ARBA" id="ARBA00002578"/>
    </source>
</evidence>
<reference evidence="11" key="1">
    <citation type="submission" date="2015-10" db="EMBL/GenBank/DDBJ databases">
        <title>Description of Candidatus Tenderia electrophaga gen. nov, sp. nov., an Uncultivated Electroautotroph from a Biocathode Enrichment.</title>
        <authorList>
            <person name="Eddie B.J."/>
            <person name="Malanoski A.P."/>
            <person name="Wang Z."/>
            <person name="Hall R.J."/>
            <person name="Oh S.D."/>
            <person name="Heiner C."/>
            <person name="Lin B."/>
            <person name="Strycharz-Glaven S.M."/>
        </authorList>
    </citation>
    <scope>NUCLEOTIDE SEQUENCE [LARGE SCALE GENOMIC DNA]</scope>
    <source>
        <strain evidence="11">NRL1</strain>
    </source>
</reference>
<keyword evidence="8 10" id="KW-0975">Bacterial flagellum</keyword>
<dbReference type="InterPro" id="IPR006303">
    <property type="entry name" value="FliR"/>
</dbReference>
<keyword evidence="4 10" id="KW-1003">Cell membrane</keyword>
<feature type="transmembrane region" description="Helical" evidence="10">
    <location>
        <begin position="70"/>
        <end position="96"/>
    </location>
</feature>
<keyword evidence="6 10" id="KW-1133">Transmembrane helix</keyword>
<comment type="function">
    <text evidence="1 10">Role in flagellar biosynthesis.</text>
</comment>
<keyword evidence="12" id="KW-1185">Reference proteome</keyword>
<dbReference type="AlphaFoldDB" id="A0A0S2TC67"/>
<dbReference type="NCBIfam" id="TIGR01400">
    <property type="entry name" value="fliR"/>
    <property type="match status" value="1"/>
</dbReference>
<comment type="subcellular location">
    <subcellularLocation>
        <location evidence="10">Cell membrane</location>
        <topology evidence="10">Multi-pass membrane protein</topology>
    </subcellularLocation>
    <subcellularLocation>
        <location evidence="10">Bacterial flagellum basal body</location>
    </subcellularLocation>
</comment>
<dbReference type="Pfam" id="PF01311">
    <property type="entry name" value="Bac_export_1"/>
    <property type="match status" value="1"/>
</dbReference>
<protein>
    <recommendedName>
        <fullName evidence="3 9">Flagellar biosynthetic protein FliR</fullName>
    </recommendedName>
</protein>
<evidence type="ECO:0000256" key="2">
    <source>
        <dbReference type="ARBA" id="ARBA00009772"/>
    </source>
</evidence>
<evidence type="ECO:0000256" key="4">
    <source>
        <dbReference type="ARBA" id="ARBA00022475"/>
    </source>
</evidence>
<evidence type="ECO:0000256" key="3">
    <source>
        <dbReference type="ARBA" id="ARBA00021717"/>
    </source>
</evidence>
<feature type="transmembrane region" description="Helical" evidence="10">
    <location>
        <begin position="41"/>
        <end position="58"/>
    </location>
</feature>
<dbReference type="GO" id="GO:0006605">
    <property type="term" value="P:protein targeting"/>
    <property type="evidence" value="ECO:0007669"/>
    <property type="project" value="UniProtKB-UniRule"/>
</dbReference>
<accession>A0A0S2TC67</accession>
<dbReference type="PRINTS" id="PR00953">
    <property type="entry name" value="TYPE3IMRPROT"/>
</dbReference>
<evidence type="ECO:0000256" key="6">
    <source>
        <dbReference type="ARBA" id="ARBA00022989"/>
    </source>
</evidence>
<dbReference type="GO" id="GO:0005886">
    <property type="term" value="C:plasma membrane"/>
    <property type="evidence" value="ECO:0007669"/>
    <property type="project" value="UniProtKB-SubCell"/>
</dbReference>
<dbReference type="GO" id="GO:0009425">
    <property type="term" value="C:bacterial-type flagellum basal body"/>
    <property type="evidence" value="ECO:0007669"/>
    <property type="project" value="UniProtKB-SubCell"/>
</dbReference>
<dbReference type="PANTHER" id="PTHR30065:SF8">
    <property type="entry name" value="FLAGELLAR BIOSYNTHETIC PROTEIN FLIR"/>
    <property type="match status" value="1"/>
</dbReference>
<feature type="transmembrane region" description="Helical" evidence="10">
    <location>
        <begin position="12"/>
        <end position="32"/>
    </location>
</feature>
<dbReference type="InterPro" id="IPR002010">
    <property type="entry name" value="T3SS_IM_R"/>
</dbReference>